<evidence type="ECO:0000313" key="1">
    <source>
        <dbReference type="EMBL" id="MBA0734691.1"/>
    </source>
</evidence>
<keyword evidence="2" id="KW-1185">Reference proteome</keyword>
<organism evidence="1 2">
    <name type="scientific">Gossypium gossypioides</name>
    <name type="common">Mexican cotton</name>
    <name type="synonym">Selera gossypioides</name>
    <dbReference type="NCBI Taxonomy" id="34282"/>
    <lineage>
        <taxon>Eukaryota</taxon>
        <taxon>Viridiplantae</taxon>
        <taxon>Streptophyta</taxon>
        <taxon>Embryophyta</taxon>
        <taxon>Tracheophyta</taxon>
        <taxon>Spermatophyta</taxon>
        <taxon>Magnoliopsida</taxon>
        <taxon>eudicotyledons</taxon>
        <taxon>Gunneridae</taxon>
        <taxon>Pentapetalae</taxon>
        <taxon>rosids</taxon>
        <taxon>malvids</taxon>
        <taxon>Malvales</taxon>
        <taxon>Malvaceae</taxon>
        <taxon>Malvoideae</taxon>
        <taxon>Gossypium</taxon>
    </lineage>
</organism>
<evidence type="ECO:0000313" key="2">
    <source>
        <dbReference type="Proteomes" id="UP000593579"/>
    </source>
</evidence>
<gene>
    <name evidence="1" type="ORF">Gogos_018588</name>
</gene>
<name>A0A7J9BEE9_GOSGO</name>
<dbReference type="Proteomes" id="UP000593579">
    <property type="component" value="Unassembled WGS sequence"/>
</dbReference>
<accession>A0A7J9BEE9</accession>
<protein>
    <submittedName>
        <fullName evidence="1">Uncharacterized protein</fullName>
    </submittedName>
</protein>
<proteinExistence type="predicted"/>
<dbReference type="AlphaFoldDB" id="A0A7J9BEE9"/>
<reference evidence="1 2" key="1">
    <citation type="journal article" date="2019" name="Genome Biol. Evol.">
        <title>Insights into the evolution of the New World diploid cottons (Gossypium, subgenus Houzingenia) based on genome sequencing.</title>
        <authorList>
            <person name="Grover C.E."/>
            <person name="Arick M.A. 2nd"/>
            <person name="Thrash A."/>
            <person name="Conover J.L."/>
            <person name="Sanders W.S."/>
            <person name="Peterson D.G."/>
            <person name="Frelichowski J.E."/>
            <person name="Scheffler J.A."/>
            <person name="Scheffler B.E."/>
            <person name="Wendel J.F."/>
        </authorList>
    </citation>
    <scope>NUCLEOTIDE SEQUENCE [LARGE SCALE GENOMIC DNA]</scope>
    <source>
        <strain evidence="1">5</strain>
        <tissue evidence="1">Leaf</tissue>
    </source>
</reference>
<sequence length="70" mass="7970">MFMGIVATGDKALAPSLGTVPSKFFEDVDNDKLEENEEENLINDVHILMMFTLMETIKKEKNTLGRNFTF</sequence>
<dbReference type="EMBL" id="JABEZY010000002">
    <property type="protein sequence ID" value="MBA0734691.1"/>
    <property type="molecule type" value="Genomic_DNA"/>
</dbReference>
<comment type="caution">
    <text evidence="1">The sequence shown here is derived from an EMBL/GenBank/DDBJ whole genome shotgun (WGS) entry which is preliminary data.</text>
</comment>